<protein>
    <submittedName>
        <fullName evidence="1">Uncharacterized protein</fullName>
    </submittedName>
</protein>
<keyword evidence="2" id="KW-1185">Reference proteome</keyword>
<dbReference type="Proteomes" id="UP001597145">
    <property type="component" value="Unassembled WGS sequence"/>
</dbReference>
<evidence type="ECO:0000313" key="1">
    <source>
        <dbReference type="EMBL" id="MFD1532165.1"/>
    </source>
</evidence>
<evidence type="ECO:0000313" key="2">
    <source>
        <dbReference type="Proteomes" id="UP001597145"/>
    </source>
</evidence>
<gene>
    <name evidence="1" type="ORF">ACFSCY_22300</name>
</gene>
<proteinExistence type="predicted"/>
<reference evidence="2" key="1">
    <citation type="journal article" date="2019" name="Int. J. Syst. Evol. Microbiol.">
        <title>The Global Catalogue of Microorganisms (GCM) 10K type strain sequencing project: providing services to taxonomists for standard genome sequencing and annotation.</title>
        <authorList>
            <consortium name="The Broad Institute Genomics Platform"/>
            <consortium name="The Broad Institute Genome Sequencing Center for Infectious Disease"/>
            <person name="Wu L."/>
            <person name="Ma J."/>
        </authorList>
    </citation>
    <scope>NUCLEOTIDE SEQUENCE [LARGE SCALE GENOMIC DNA]</scope>
    <source>
        <strain evidence="2">JCM 12165</strain>
    </source>
</reference>
<dbReference type="RefSeq" id="WP_343980825.1">
    <property type="nucleotide sequence ID" value="NZ_BAAAJG010000012.1"/>
</dbReference>
<comment type="caution">
    <text evidence="1">The sequence shown here is derived from an EMBL/GenBank/DDBJ whole genome shotgun (WGS) entry which is preliminary data.</text>
</comment>
<name>A0ABW4FNI5_9PSEU</name>
<accession>A0ABW4FNI5</accession>
<dbReference type="EMBL" id="JBHUCP010000017">
    <property type="protein sequence ID" value="MFD1532165.1"/>
    <property type="molecule type" value="Genomic_DNA"/>
</dbReference>
<sequence>MVTGTSRPCSRRASTRPRPVVDAILAGDAFLAANPIGLQPLVQAG</sequence>
<organism evidence="1 2">
    <name type="scientific">Pseudonocardia aurantiaca</name>
    <dbReference type="NCBI Taxonomy" id="75290"/>
    <lineage>
        <taxon>Bacteria</taxon>
        <taxon>Bacillati</taxon>
        <taxon>Actinomycetota</taxon>
        <taxon>Actinomycetes</taxon>
        <taxon>Pseudonocardiales</taxon>
        <taxon>Pseudonocardiaceae</taxon>
        <taxon>Pseudonocardia</taxon>
    </lineage>
</organism>